<evidence type="ECO:0000256" key="1">
    <source>
        <dbReference type="ARBA" id="ARBA00000085"/>
    </source>
</evidence>
<comment type="caution">
    <text evidence="9">The sequence shown here is derived from an EMBL/GenBank/DDBJ whole genome shotgun (WGS) entry which is preliminary data.</text>
</comment>
<dbReference type="SMART" id="SM00387">
    <property type="entry name" value="HATPase_c"/>
    <property type="match status" value="1"/>
</dbReference>
<keyword evidence="3 6" id="KW-0597">Phosphoprotein</keyword>
<dbReference type="InterPro" id="IPR011006">
    <property type="entry name" value="CheY-like_superfamily"/>
</dbReference>
<sequence length="392" mass="42811">SRAPAPPPQETHAQEELPRARILLADDNRDMRDYIQRVLSTAYEVEAVKDGQKALESALAHPPDLVLSDVMMPRLDGVGLLRALRAAPQTRELPILLLSAKAGEQATVEGLSSGADDYLVKPFSAAELLARIASNLRLARMRSEVADERARAEGLSEALHARDDFLSVAAHELRTPLAAFQLHLELLERGLGRDAPPKALERLKQARSFIRRLATLVDVLMDVSQITSGRLKLNLGDVDLAELLVEVTRFAEEEARRDGTQLTVTVHGPVTGTFDPSRIAQVVNNLVSNALKFGRGKPVDVTLQPDGEVVRLSVVDRGIGIRPEDRERIFGRFERAVSTHHYGGLGLGLWVSRQVVEAHQGRIDVEDTPGGGTTFRVTLPLKEAPVPTAQVG</sequence>
<dbReference type="PANTHER" id="PTHR43547:SF2">
    <property type="entry name" value="HYBRID SIGNAL TRANSDUCTION HISTIDINE KINASE C"/>
    <property type="match status" value="1"/>
</dbReference>
<dbReference type="GO" id="GO:0000155">
    <property type="term" value="F:phosphorelay sensor kinase activity"/>
    <property type="evidence" value="ECO:0007669"/>
    <property type="project" value="InterPro"/>
</dbReference>
<dbReference type="PRINTS" id="PR00344">
    <property type="entry name" value="BCTRLSENSOR"/>
</dbReference>
<evidence type="ECO:0000256" key="3">
    <source>
        <dbReference type="ARBA" id="ARBA00022553"/>
    </source>
</evidence>
<proteinExistence type="predicted"/>
<keyword evidence="4" id="KW-0808">Transferase</keyword>
<dbReference type="Gene3D" id="3.40.50.2300">
    <property type="match status" value="1"/>
</dbReference>
<dbReference type="SUPFAM" id="SSF52172">
    <property type="entry name" value="CheY-like"/>
    <property type="match status" value="1"/>
</dbReference>
<dbReference type="Proteomes" id="UP000272888">
    <property type="component" value="Unassembled WGS sequence"/>
</dbReference>
<dbReference type="CDD" id="cd17574">
    <property type="entry name" value="REC_OmpR"/>
    <property type="match status" value="1"/>
</dbReference>
<dbReference type="Gene3D" id="1.10.287.130">
    <property type="match status" value="1"/>
</dbReference>
<dbReference type="PROSITE" id="PS50110">
    <property type="entry name" value="RESPONSE_REGULATORY"/>
    <property type="match status" value="1"/>
</dbReference>
<evidence type="ECO:0000256" key="6">
    <source>
        <dbReference type="PROSITE-ProRule" id="PRU00169"/>
    </source>
</evidence>
<dbReference type="InterPro" id="IPR003594">
    <property type="entry name" value="HATPase_dom"/>
</dbReference>
<evidence type="ECO:0000256" key="4">
    <source>
        <dbReference type="ARBA" id="ARBA00022679"/>
    </source>
</evidence>
<protein>
    <recommendedName>
        <fullName evidence="2">histidine kinase</fullName>
        <ecNumber evidence="2">2.7.13.3</ecNumber>
    </recommendedName>
</protein>
<dbReference type="Pfam" id="PF02518">
    <property type="entry name" value="HATPase_c"/>
    <property type="match status" value="1"/>
</dbReference>
<dbReference type="AlphaFoldDB" id="A0A3A8PA68"/>
<dbReference type="CDD" id="cd00082">
    <property type="entry name" value="HisKA"/>
    <property type="match status" value="1"/>
</dbReference>
<dbReference type="SMART" id="SM00388">
    <property type="entry name" value="HisKA"/>
    <property type="match status" value="1"/>
</dbReference>
<feature type="domain" description="Response regulatory" evidence="8">
    <location>
        <begin position="21"/>
        <end position="136"/>
    </location>
</feature>
<evidence type="ECO:0000256" key="5">
    <source>
        <dbReference type="ARBA" id="ARBA00022777"/>
    </source>
</evidence>
<dbReference type="SUPFAM" id="SSF55874">
    <property type="entry name" value="ATPase domain of HSP90 chaperone/DNA topoisomerase II/histidine kinase"/>
    <property type="match status" value="1"/>
</dbReference>
<evidence type="ECO:0000259" key="8">
    <source>
        <dbReference type="PROSITE" id="PS50110"/>
    </source>
</evidence>
<dbReference type="EC" id="2.7.13.3" evidence="2"/>
<feature type="non-terminal residue" evidence="9">
    <location>
        <position position="1"/>
    </location>
</feature>
<dbReference type="InterPro" id="IPR036890">
    <property type="entry name" value="HATPase_C_sf"/>
</dbReference>
<dbReference type="FunFam" id="3.30.565.10:FF:000006">
    <property type="entry name" value="Sensor histidine kinase WalK"/>
    <property type="match status" value="1"/>
</dbReference>
<keyword evidence="5 9" id="KW-0418">Kinase</keyword>
<comment type="catalytic activity">
    <reaction evidence="1">
        <text>ATP + protein L-histidine = ADP + protein N-phospho-L-histidine.</text>
        <dbReference type="EC" id="2.7.13.3"/>
    </reaction>
</comment>
<dbReference type="Pfam" id="PF00072">
    <property type="entry name" value="Response_reg"/>
    <property type="match status" value="1"/>
</dbReference>
<dbReference type="SUPFAM" id="SSF47384">
    <property type="entry name" value="Homodimeric domain of signal transducing histidine kinase"/>
    <property type="match status" value="1"/>
</dbReference>
<keyword evidence="10" id="KW-1185">Reference proteome</keyword>
<evidence type="ECO:0000259" key="7">
    <source>
        <dbReference type="PROSITE" id="PS50109"/>
    </source>
</evidence>
<dbReference type="InterPro" id="IPR004358">
    <property type="entry name" value="Sig_transdc_His_kin-like_C"/>
</dbReference>
<dbReference type="SMART" id="SM00448">
    <property type="entry name" value="REC"/>
    <property type="match status" value="1"/>
</dbReference>
<dbReference type="InterPro" id="IPR036097">
    <property type="entry name" value="HisK_dim/P_sf"/>
</dbReference>
<reference evidence="10" key="1">
    <citation type="submission" date="2018-09" db="EMBL/GenBank/DDBJ databases">
        <authorList>
            <person name="Livingstone P.G."/>
            <person name="Whitworth D.E."/>
        </authorList>
    </citation>
    <scope>NUCLEOTIDE SEQUENCE [LARGE SCALE GENOMIC DNA]</scope>
    <source>
        <strain evidence="10">CA051B</strain>
    </source>
</reference>
<organism evidence="9 10">
    <name type="scientific">Corallococcus llansteffanensis</name>
    <dbReference type="NCBI Taxonomy" id="2316731"/>
    <lineage>
        <taxon>Bacteria</taxon>
        <taxon>Pseudomonadati</taxon>
        <taxon>Myxococcota</taxon>
        <taxon>Myxococcia</taxon>
        <taxon>Myxococcales</taxon>
        <taxon>Cystobacterineae</taxon>
        <taxon>Myxococcaceae</taxon>
        <taxon>Corallococcus</taxon>
    </lineage>
</organism>
<evidence type="ECO:0000256" key="2">
    <source>
        <dbReference type="ARBA" id="ARBA00012438"/>
    </source>
</evidence>
<dbReference type="PROSITE" id="PS50109">
    <property type="entry name" value="HIS_KIN"/>
    <property type="match status" value="1"/>
</dbReference>
<dbReference type="EMBL" id="RAWB01000388">
    <property type="protein sequence ID" value="RKH51421.1"/>
    <property type="molecule type" value="Genomic_DNA"/>
</dbReference>
<dbReference type="InterPro" id="IPR005467">
    <property type="entry name" value="His_kinase_dom"/>
</dbReference>
<accession>A0A3A8PA68</accession>
<dbReference type="InterPro" id="IPR001789">
    <property type="entry name" value="Sig_transdc_resp-reg_receiver"/>
</dbReference>
<feature type="domain" description="Histidine kinase" evidence="7">
    <location>
        <begin position="168"/>
        <end position="383"/>
    </location>
</feature>
<gene>
    <name evidence="9" type="ORF">D7V93_29255</name>
</gene>
<dbReference type="Gene3D" id="3.30.565.10">
    <property type="entry name" value="Histidine kinase-like ATPase, C-terminal domain"/>
    <property type="match status" value="1"/>
</dbReference>
<dbReference type="Pfam" id="PF00512">
    <property type="entry name" value="HisKA"/>
    <property type="match status" value="1"/>
</dbReference>
<name>A0A3A8PA68_9BACT</name>
<dbReference type="PANTHER" id="PTHR43547">
    <property type="entry name" value="TWO-COMPONENT HISTIDINE KINASE"/>
    <property type="match status" value="1"/>
</dbReference>
<feature type="modified residue" description="4-aspartylphosphate" evidence="6">
    <location>
        <position position="69"/>
    </location>
</feature>
<evidence type="ECO:0000313" key="9">
    <source>
        <dbReference type="EMBL" id="RKH51421.1"/>
    </source>
</evidence>
<evidence type="ECO:0000313" key="10">
    <source>
        <dbReference type="Proteomes" id="UP000272888"/>
    </source>
</evidence>
<dbReference type="RefSeq" id="WP_147451391.1">
    <property type="nucleotide sequence ID" value="NZ_RAWB01000388.1"/>
</dbReference>
<dbReference type="InterPro" id="IPR003661">
    <property type="entry name" value="HisK_dim/P_dom"/>
</dbReference>